<organism evidence="1 2">
    <name type="scientific">Cyclobacterium jeungdonense</name>
    <dbReference type="NCBI Taxonomy" id="708087"/>
    <lineage>
        <taxon>Bacteria</taxon>
        <taxon>Pseudomonadati</taxon>
        <taxon>Bacteroidota</taxon>
        <taxon>Cytophagia</taxon>
        <taxon>Cytophagales</taxon>
        <taxon>Cyclobacteriaceae</taxon>
        <taxon>Cyclobacterium</taxon>
    </lineage>
</organism>
<proteinExistence type="predicted"/>
<dbReference type="EMBL" id="JAUFQS010000047">
    <property type="protein sequence ID" value="MDN3690483.1"/>
    <property type="molecule type" value="Genomic_DNA"/>
</dbReference>
<gene>
    <name evidence="1" type="ORF">QWZ15_21875</name>
</gene>
<reference evidence="2" key="1">
    <citation type="journal article" date="2019" name="Int. J. Syst. Evol. Microbiol.">
        <title>The Global Catalogue of Microorganisms (GCM) 10K type strain sequencing project: providing services to taxonomists for standard genome sequencing and annotation.</title>
        <authorList>
            <consortium name="The Broad Institute Genomics Platform"/>
            <consortium name="The Broad Institute Genome Sequencing Center for Infectious Disease"/>
            <person name="Wu L."/>
            <person name="Ma J."/>
        </authorList>
    </citation>
    <scope>NUCLEOTIDE SEQUENCE [LARGE SCALE GENOMIC DNA]</scope>
    <source>
        <strain evidence="2">CECT 7706</strain>
    </source>
</reference>
<evidence type="ECO:0000313" key="1">
    <source>
        <dbReference type="EMBL" id="MDN3690483.1"/>
    </source>
</evidence>
<name>A0ABT8CFC1_9BACT</name>
<sequence length="108" mass="12202">MYTIGIVTGTQIGKSSGTSVVYEFNYNGRKYSGLTGKGYYSAKKGDRFIVEFGKNNQSVSSMLLYYPVPDSLEMGVPESGWTEIPNEIKKYRLKIKGDFGLREYFHTD</sequence>
<accession>A0ABT8CFC1</accession>
<keyword evidence="2" id="KW-1185">Reference proteome</keyword>
<comment type="caution">
    <text evidence="1">The sequence shown here is derived from an EMBL/GenBank/DDBJ whole genome shotgun (WGS) entry which is preliminary data.</text>
</comment>
<dbReference type="RefSeq" id="WP_240459150.1">
    <property type="nucleotide sequence ID" value="NZ_JAUFQS010000047.1"/>
</dbReference>
<dbReference type="Proteomes" id="UP001236663">
    <property type="component" value="Unassembled WGS sequence"/>
</dbReference>
<protein>
    <submittedName>
        <fullName evidence="1">Uncharacterized protein</fullName>
    </submittedName>
</protein>
<evidence type="ECO:0000313" key="2">
    <source>
        <dbReference type="Proteomes" id="UP001236663"/>
    </source>
</evidence>